<dbReference type="SUPFAM" id="SSF46689">
    <property type="entry name" value="Homeodomain-like"/>
    <property type="match status" value="1"/>
</dbReference>
<dbReference type="Gene3D" id="3.40.50.2300">
    <property type="match status" value="1"/>
</dbReference>
<evidence type="ECO:0000256" key="3">
    <source>
        <dbReference type="ARBA" id="ARBA00022553"/>
    </source>
</evidence>
<dbReference type="PROSITE" id="PS01124">
    <property type="entry name" value="HTH_ARAC_FAMILY_2"/>
    <property type="match status" value="1"/>
</dbReference>
<dbReference type="PANTHER" id="PTHR43547">
    <property type="entry name" value="TWO-COMPONENT HISTIDINE KINASE"/>
    <property type="match status" value="1"/>
</dbReference>
<feature type="transmembrane region" description="Helical" evidence="9">
    <location>
        <begin position="769"/>
        <end position="792"/>
    </location>
</feature>
<dbReference type="Gene3D" id="3.30.565.10">
    <property type="entry name" value="Histidine kinase-like ATPase, C-terminal domain"/>
    <property type="match status" value="1"/>
</dbReference>
<organism evidence="13 14">
    <name type="scientific">Candidatus Cryptobacteroides avicola</name>
    <dbReference type="NCBI Taxonomy" id="2840757"/>
    <lineage>
        <taxon>Bacteria</taxon>
        <taxon>Pseudomonadati</taxon>
        <taxon>Bacteroidota</taxon>
        <taxon>Bacteroidia</taxon>
        <taxon>Bacteroidales</taxon>
        <taxon>Candidatus Cryptobacteroides</taxon>
    </lineage>
</organism>
<keyword evidence="9" id="KW-0472">Membrane</keyword>
<dbReference type="InterPro" id="IPR015943">
    <property type="entry name" value="WD40/YVTN_repeat-like_dom_sf"/>
</dbReference>
<feature type="modified residue" description="4-aspartylphosphate" evidence="8">
    <location>
        <position position="1122"/>
    </location>
</feature>
<dbReference type="EMBL" id="JADILV010000041">
    <property type="protein sequence ID" value="MBO8483715.1"/>
    <property type="molecule type" value="Genomic_DNA"/>
</dbReference>
<dbReference type="Pfam" id="PF07495">
    <property type="entry name" value="Y_Y_Y"/>
    <property type="match status" value="1"/>
</dbReference>
<name>A0A940IIG3_9BACT</name>
<dbReference type="PRINTS" id="PR00344">
    <property type="entry name" value="BCTRLSENSOR"/>
</dbReference>
<dbReference type="Pfam" id="PF12833">
    <property type="entry name" value="HTH_18"/>
    <property type="match status" value="1"/>
</dbReference>
<dbReference type="SUPFAM" id="SSF52172">
    <property type="entry name" value="CheY-like"/>
    <property type="match status" value="1"/>
</dbReference>
<dbReference type="Gene3D" id="1.10.10.60">
    <property type="entry name" value="Homeodomain-like"/>
    <property type="match status" value="2"/>
</dbReference>
<dbReference type="Pfam" id="PF00072">
    <property type="entry name" value="Response_reg"/>
    <property type="match status" value="1"/>
</dbReference>
<dbReference type="EC" id="2.7.13.3" evidence="2"/>
<dbReference type="InterPro" id="IPR036890">
    <property type="entry name" value="HATPase_C_sf"/>
</dbReference>
<evidence type="ECO:0000259" key="11">
    <source>
        <dbReference type="PROSITE" id="PS50109"/>
    </source>
</evidence>
<dbReference type="InterPro" id="IPR011110">
    <property type="entry name" value="Reg_prop"/>
</dbReference>
<dbReference type="SUPFAM" id="SSF63829">
    <property type="entry name" value="Calcium-dependent phosphotriesterase"/>
    <property type="match status" value="2"/>
</dbReference>
<evidence type="ECO:0000259" key="10">
    <source>
        <dbReference type="PROSITE" id="PS01124"/>
    </source>
</evidence>
<dbReference type="SUPFAM" id="SSF50998">
    <property type="entry name" value="Quinoprotein alcohol dehydrogenase-like"/>
    <property type="match status" value="1"/>
</dbReference>
<keyword evidence="7" id="KW-0804">Transcription</keyword>
<dbReference type="Gene3D" id="2.130.10.10">
    <property type="entry name" value="YVTN repeat-like/Quinoprotein amine dehydrogenase"/>
    <property type="match status" value="2"/>
</dbReference>
<reference evidence="13" key="2">
    <citation type="journal article" date="2021" name="PeerJ">
        <title>Extensive microbial diversity within the chicken gut microbiome revealed by metagenomics and culture.</title>
        <authorList>
            <person name="Gilroy R."/>
            <person name="Ravi A."/>
            <person name="Getino M."/>
            <person name="Pursley I."/>
            <person name="Horton D.L."/>
            <person name="Alikhan N.F."/>
            <person name="Baker D."/>
            <person name="Gharbi K."/>
            <person name="Hall N."/>
            <person name="Watson M."/>
            <person name="Adriaenssens E.M."/>
            <person name="Foster-Nyarko E."/>
            <person name="Jarju S."/>
            <person name="Secka A."/>
            <person name="Antonio M."/>
            <person name="Oren A."/>
            <person name="Chaudhuri R.R."/>
            <person name="La Ragione R."/>
            <person name="Hildebrand F."/>
            <person name="Pallen M.J."/>
        </authorList>
    </citation>
    <scope>NUCLEOTIDE SEQUENCE</scope>
    <source>
        <strain evidence="13">G3-8215</strain>
    </source>
</reference>
<keyword evidence="6" id="KW-0805">Transcription regulation</keyword>
<dbReference type="InterPro" id="IPR004358">
    <property type="entry name" value="Sig_transdc_His_kin-like_C"/>
</dbReference>
<sequence length="1327" mass="147273">MKKRLSGPAYFLPVILLCRLFLFPATLASQPHYPYGFRNLPVTMGRTVPAYTAVQDSSRFLWIGTESGLLKYDGYRSVHYGFRHGDSTSLCHDHVNALLYCPEYGRMAVGTDAGVSVYDFSSDRFYTLRACGYRQVKSLLLDGDVLWVGTADGLLRFSCGKGLPESGAEADIVEDLPSLHIACCRKIGGDIWFGAYDWIYRMDASGKMEKHPLPYRDRYHNNLVIDIAPDPSSPGSLLLGTEHGLIRYSPRDKRSSMEIEGVPVKYFFTYGSGFTWIGTDNGLFIKDNAGGLVRYSHRSGDSSSLPNNVVWYICRDNDGDIFVCTDHGISLAEISSGYFFRPLPDGPHGGGGQDVKVMTFDTEGNLWLGGMNGLIKENPDGSMAGWYRADRGPRGMRLAHSKVRDLHDDGAGLWIVSDGGLDRLDYGTGTVRHFYIKEPSGRYASNWMYKISEDRFGRLWIGTYNGVLAIDKAGLLSSGSAGYSADRHYYSGSDPSVSDDVISDLAVTDDFVVTLANGSIDRISLYDGSVSYVPLSEGTVPYTVESDGSRVWIGTGKGVMMLDGEGKAVPVGGFALSAVSVIPGDSLVMAITGRGGLYAYDRASGIWSYCPLGDNSVFCGTEAPGRKFCIGAVDGYYVIGPDGIRTPPEKGRMAITALLIDSRRVAVGESYDGNVILPENICMTDTVILKHSQNSFSFEFSAFDYTAPEKRYAYRLAGFDDSWQTVSDGKAVFINVPPGSYRFEVCTLAPDGVPDPDRAVMDVRVRPEWYATTLAFVLYALAFAGIIFWIIYFMRMRHQLQIEHIEREEALNTVKMKTEFIENVSHEFKSPLSIILGFVGKMISSEADAIRSKELNAVQKNAEKMHLLINQMLDFNENGKDTLFIPAAVPLPDMAKEVFDSFTPAFSQKKINARFIADEINYIFMLDKVKMESVFNNLLSNAVKFTPEGGTVLMSVTVAGQTADMLYAEVRVEDSGCGIKEDELPFIFNQYYKAPSNQKFNVNGTGIGLHLTKEIVEMHKGKISVSSVSGKGTCFTVRLSTMKADSFIIDGGMEDMALSLHSLSKVWQHDRKPIILLVEDNSDIRDFITASLGKDYTFLLAPEGHAGLALLETEKTDLVITDIAMPGMDGLSMCRMIRKSVRTAFLPIIVLTGKDDMETRLKSFEYADAFITKPFDLNYLNSRIIQLLIKHEHYWEKIKQQQMLEPETDEVESPDGRMLREIVDIVNRHIDDPDLSVSVLSGESHYSGKQIYRKIKQLTGMSVVEFIRDIRLQKAASYLQQKKLTVSEVMYMVGFTTASYFAKCFKARYGVSPSEYTAEQGGDGNKD</sequence>
<dbReference type="SMART" id="SM00387">
    <property type="entry name" value="HATPase_c"/>
    <property type="match status" value="1"/>
</dbReference>
<evidence type="ECO:0000259" key="12">
    <source>
        <dbReference type="PROSITE" id="PS50110"/>
    </source>
</evidence>
<keyword evidence="3 8" id="KW-0597">Phosphoprotein</keyword>
<dbReference type="Proteomes" id="UP000725002">
    <property type="component" value="Unassembled WGS sequence"/>
</dbReference>
<dbReference type="GO" id="GO:0003700">
    <property type="term" value="F:DNA-binding transcription factor activity"/>
    <property type="evidence" value="ECO:0007669"/>
    <property type="project" value="InterPro"/>
</dbReference>
<reference evidence="13" key="1">
    <citation type="submission" date="2020-10" db="EMBL/GenBank/DDBJ databases">
        <authorList>
            <person name="Gilroy R."/>
        </authorList>
    </citation>
    <scope>NUCLEOTIDE SEQUENCE</scope>
    <source>
        <strain evidence="13">G3-8215</strain>
    </source>
</reference>
<dbReference type="InterPro" id="IPR013783">
    <property type="entry name" value="Ig-like_fold"/>
</dbReference>
<dbReference type="Pfam" id="PF07494">
    <property type="entry name" value="Reg_prop"/>
    <property type="match status" value="2"/>
</dbReference>
<gene>
    <name evidence="13" type="ORF">IAB75_06335</name>
</gene>
<feature type="domain" description="Response regulatory" evidence="12">
    <location>
        <begin position="1074"/>
        <end position="1188"/>
    </location>
</feature>
<dbReference type="SUPFAM" id="SSF55874">
    <property type="entry name" value="ATPase domain of HSP90 chaperone/DNA topoisomerase II/histidine kinase"/>
    <property type="match status" value="1"/>
</dbReference>
<dbReference type="PANTHER" id="PTHR43547:SF2">
    <property type="entry name" value="HYBRID SIGNAL TRANSDUCTION HISTIDINE KINASE C"/>
    <property type="match status" value="1"/>
</dbReference>
<evidence type="ECO:0000256" key="5">
    <source>
        <dbReference type="ARBA" id="ARBA00022777"/>
    </source>
</evidence>
<proteinExistence type="predicted"/>
<dbReference type="CDD" id="cd00082">
    <property type="entry name" value="HisKA"/>
    <property type="match status" value="1"/>
</dbReference>
<dbReference type="GO" id="GO:0000155">
    <property type="term" value="F:phosphorelay sensor kinase activity"/>
    <property type="evidence" value="ECO:0007669"/>
    <property type="project" value="InterPro"/>
</dbReference>
<keyword evidence="9" id="KW-0812">Transmembrane</keyword>
<evidence type="ECO:0000313" key="14">
    <source>
        <dbReference type="Proteomes" id="UP000725002"/>
    </source>
</evidence>
<dbReference type="Gene3D" id="2.60.40.10">
    <property type="entry name" value="Immunoglobulins"/>
    <property type="match status" value="1"/>
</dbReference>
<evidence type="ECO:0000256" key="9">
    <source>
        <dbReference type="SAM" id="Phobius"/>
    </source>
</evidence>
<dbReference type="CDD" id="cd17574">
    <property type="entry name" value="REC_OmpR"/>
    <property type="match status" value="1"/>
</dbReference>
<evidence type="ECO:0000256" key="8">
    <source>
        <dbReference type="PROSITE-ProRule" id="PRU00169"/>
    </source>
</evidence>
<dbReference type="InterPro" id="IPR011006">
    <property type="entry name" value="CheY-like_superfamily"/>
</dbReference>
<dbReference type="InterPro" id="IPR011123">
    <property type="entry name" value="Y_Y_Y"/>
</dbReference>
<dbReference type="SMART" id="SM00448">
    <property type="entry name" value="REC"/>
    <property type="match status" value="1"/>
</dbReference>
<evidence type="ECO:0000256" key="1">
    <source>
        <dbReference type="ARBA" id="ARBA00000085"/>
    </source>
</evidence>
<protein>
    <recommendedName>
        <fullName evidence="2">histidine kinase</fullName>
        <ecNumber evidence="2">2.7.13.3</ecNumber>
    </recommendedName>
</protein>
<dbReference type="Pfam" id="PF02518">
    <property type="entry name" value="HATPase_c"/>
    <property type="match status" value="1"/>
</dbReference>
<dbReference type="Gene3D" id="1.10.287.130">
    <property type="match status" value="1"/>
</dbReference>
<dbReference type="SMART" id="SM00388">
    <property type="entry name" value="HisKA"/>
    <property type="match status" value="1"/>
</dbReference>
<dbReference type="InterPro" id="IPR005467">
    <property type="entry name" value="His_kinase_dom"/>
</dbReference>
<dbReference type="InterPro" id="IPR001789">
    <property type="entry name" value="Sig_transdc_resp-reg_receiver"/>
</dbReference>
<dbReference type="InterPro" id="IPR003661">
    <property type="entry name" value="HisK_dim/P_dom"/>
</dbReference>
<feature type="domain" description="HTH araC/xylS-type" evidence="10">
    <location>
        <begin position="1220"/>
        <end position="1319"/>
    </location>
</feature>
<dbReference type="InterPro" id="IPR036097">
    <property type="entry name" value="HisK_dim/P_sf"/>
</dbReference>
<evidence type="ECO:0000313" key="13">
    <source>
        <dbReference type="EMBL" id="MBO8483715.1"/>
    </source>
</evidence>
<keyword evidence="9" id="KW-1133">Transmembrane helix</keyword>
<feature type="domain" description="Histidine kinase" evidence="11">
    <location>
        <begin position="823"/>
        <end position="1043"/>
    </location>
</feature>
<dbReference type="InterPro" id="IPR011047">
    <property type="entry name" value="Quinoprotein_ADH-like_sf"/>
</dbReference>
<dbReference type="SUPFAM" id="SSF47384">
    <property type="entry name" value="Homodimeric domain of signal transducing histidine kinase"/>
    <property type="match status" value="1"/>
</dbReference>
<dbReference type="Pfam" id="PF00512">
    <property type="entry name" value="HisKA"/>
    <property type="match status" value="1"/>
</dbReference>
<dbReference type="PROSITE" id="PS50109">
    <property type="entry name" value="HIS_KIN"/>
    <property type="match status" value="1"/>
</dbReference>
<dbReference type="InterPro" id="IPR003594">
    <property type="entry name" value="HATPase_dom"/>
</dbReference>
<comment type="caution">
    <text evidence="13">The sequence shown here is derived from an EMBL/GenBank/DDBJ whole genome shotgun (WGS) entry which is preliminary data.</text>
</comment>
<accession>A0A940IIG3</accession>
<dbReference type="PROSITE" id="PS50110">
    <property type="entry name" value="RESPONSE_REGULATORY"/>
    <property type="match status" value="1"/>
</dbReference>
<evidence type="ECO:0000256" key="4">
    <source>
        <dbReference type="ARBA" id="ARBA00022679"/>
    </source>
</evidence>
<evidence type="ECO:0000256" key="6">
    <source>
        <dbReference type="ARBA" id="ARBA00023015"/>
    </source>
</evidence>
<comment type="catalytic activity">
    <reaction evidence="1">
        <text>ATP + protein L-histidine = ADP + protein N-phospho-L-histidine.</text>
        <dbReference type="EC" id="2.7.13.3"/>
    </reaction>
</comment>
<dbReference type="FunFam" id="3.30.565.10:FF:000006">
    <property type="entry name" value="Sensor histidine kinase WalK"/>
    <property type="match status" value="1"/>
</dbReference>
<keyword evidence="4" id="KW-0808">Transferase</keyword>
<dbReference type="SMART" id="SM00342">
    <property type="entry name" value="HTH_ARAC"/>
    <property type="match status" value="1"/>
</dbReference>
<dbReference type="InterPro" id="IPR009057">
    <property type="entry name" value="Homeodomain-like_sf"/>
</dbReference>
<evidence type="ECO:0000256" key="7">
    <source>
        <dbReference type="ARBA" id="ARBA00023163"/>
    </source>
</evidence>
<dbReference type="GO" id="GO:0043565">
    <property type="term" value="F:sequence-specific DNA binding"/>
    <property type="evidence" value="ECO:0007669"/>
    <property type="project" value="InterPro"/>
</dbReference>
<evidence type="ECO:0000256" key="2">
    <source>
        <dbReference type="ARBA" id="ARBA00012438"/>
    </source>
</evidence>
<keyword evidence="5" id="KW-0418">Kinase</keyword>
<dbReference type="InterPro" id="IPR018060">
    <property type="entry name" value="HTH_AraC"/>
</dbReference>